<proteinExistence type="predicted"/>
<sequence length="65" mass="7295">MEEVHLARLLLGALPSMTKLWKAPGRDYLAAQRNQMAHRRAPPRCSGAKTRNPRNLHGPSHGWSV</sequence>
<protein>
    <submittedName>
        <fullName evidence="2">Uncharacterized protein</fullName>
    </submittedName>
</protein>
<organism evidence="2 3">
    <name type="scientific">Anopheles atroparvus</name>
    <name type="common">European mosquito</name>
    <dbReference type="NCBI Taxonomy" id="41427"/>
    <lineage>
        <taxon>Eukaryota</taxon>
        <taxon>Metazoa</taxon>
        <taxon>Ecdysozoa</taxon>
        <taxon>Arthropoda</taxon>
        <taxon>Hexapoda</taxon>
        <taxon>Insecta</taxon>
        <taxon>Pterygota</taxon>
        <taxon>Neoptera</taxon>
        <taxon>Endopterygota</taxon>
        <taxon>Diptera</taxon>
        <taxon>Nematocera</taxon>
        <taxon>Culicoidea</taxon>
        <taxon>Culicidae</taxon>
        <taxon>Anophelinae</taxon>
        <taxon>Anopheles</taxon>
    </lineage>
</organism>
<evidence type="ECO:0000313" key="3">
    <source>
        <dbReference type="Proteomes" id="UP000075880"/>
    </source>
</evidence>
<dbReference type="Proteomes" id="UP000075880">
    <property type="component" value="Unassembled WGS sequence"/>
</dbReference>
<name>A0AAG5DK53_ANOAO</name>
<reference evidence="2" key="1">
    <citation type="submission" date="2024-04" db="UniProtKB">
        <authorList>
            <consortium name="EnsemblMetazoa"/>
        </authorList>
    </citation>
    <scope>IDENTIFICATION</scope>
    <source>
        <strain evidence="2">EBRO</strain>
    </source>
</reference>
<dbReference type="EnsemblMetazoa" id="ENSAATROPT012543">
    <property type="protein sequence ID" value="ENSAATROPP011385"/>
    <property type="gene ID" value="ENSAATROPG010203"/>
</dbReference>
<evidence type="ECO:0000256" key="1">
    <source>
        <dbReference type="SAM" id="MobiDB-lite"/>
    </source>
</evidence>
<accession>A0AAG5DK53</accession>
<dbReference type="AlphaFoldDB" id="A0AAG5DK53"/>
<keyword evidence="3" id="KW-1185">Reference proteome</keyword>
<feature type="region of interest" description="Disordered" evidence="1">
    <location>
        <begin position="33"/>
        <end position="65"/>
    </location>
</feature>
<evidence type="ECO:0000313" key="2">
    <source>
        <dbReference type="EnsemblMetazoa" id="ENSAATROPP011385"/>
    </source>
</evidence>